<feature type="transmembrane region" description="Helical" evidence="1">
    <location>
        <begin position="54"/>
        <end position="75"/>
    </location>
</feature>
<reference evidence="2" key="1">
    <citation type="submission" date="2021-01" db="UniProtKB">
        <authorList>
            <consortium name="EnsemblMetazoa"/>
        </authorList>
    </citation>
    <scope>IDENTIFICATION</scope>
</reference>
<name>A0A7M5XLU5_9CNID</name>
<evidence type="ECO:0000256" key="1">
    <source>
        <dbReference type="SAM" id="Phobius"/>
    </source>
</evidence>
<feature type="transmembrane region" description="Helical" evidence="1">
    <location>
        <begin position="12"/>
        <end position="32"/>
    </location>
</feature>
<sequence>MFGYGWLKWFSYIFKFGLFIIFIIRVIINGSLDSFDEPAYLALGSKNFHQLTTTARNCMIVVTVIVFVAAISSVITSKRGMVYACVVDFIVSIALAIVMLSQDDFDRLNKDGLDFIIVYLLFGFALIEVITGYKARKKSQEERTGTVIGFSNHAMTVPAPARRPPAAIVSDPTSRIIAVQTPQGVKVVGIEEQHAILEDGQGGIIVVKKTNAASLGANENGDISLGDVEEVQFFHITRQAILANPDNPDIRVITSAEVNRINLSQRDRSQITALRGR</sequence>
<dbReference type="Proteomes" id="UP000594262">
    <property type="component" value="Unplaced"/>
</dbReference>
<evidence type="ECO:0000313" key="2">
    <source>
        <dbReference type="EnsemblMetazoa" id="CLYHEMP025583.1"/>
    </source>
</evidence>
<proteinExistence type="predicted"/>
<dbReference type="EnsemblMetazoa" id="CLYHEMT025583.1">
    <property type="protein sequence ID" value="CLYHEMP025583.1"/>
    <property type="gene ID" value="CLYHEMG025583"/>
</dbReference>
<feature type="transmembrane region" description="Helical" evidence="1">
    <location>
        <begin position="113"/>
        <end position="133"/>
    </location>
</feature>
<keyword evidence="1" id="KW-0472">Membrane</keyword>
<keyword evidence="1" id="KW-0812">Transmembrane</keyword>
<keyword evidence="3" id="KW-1185">Reference proteome</keyword>
<feature type="transmembrane region" description="Helical" evidence="1">
    <location>
        <begin position="82"/>
        <end position="101"/>
    </location>
</feature>
<organism evidence="2 3">
    <name type="scientific">Clytia hemisphaerica</name>
    <dbReference type="NCBI Taxonomy" id="252671"/>
    <lineage>
        <taxon>Eukaryota</taxon>
        <taxon>Metazoa</taxon>
        <taxon>Cnidaria</taxon>
        <taxon>Hydrozoa</taxon>
        <taxon>Hydroidolina</taxon>
        <taxon>Leptothecata</taxon>
        <taxon>Obeliida</taxon>
        <taxon>Clytiidae</taxon>
        <taxon>Clytia</taxon>
    </lineage>
</organism>
<evidence type="ECO:0000313" key="3">
    <source>
        <dbReference type="Proteomes" id="UP000594262"/>
    </source>
</evidence>
<dbReference type="AlphaFoldDB" id="A0A7M5XLU5"/>
<protein>
    <submittedName>
        <fullName evidence="2">Uncharacterized protein</fullName>
    </submittedName>
</protein>
<accession>A0A7M5XLU5</accession>
<keyword evidence="1" id="KW-1133">Transmembrane helix</keyword>